<dbReference type="InterPro" id="IPR010243">
    <property type="entry name" value="RNA_pol_bsu_bac"/>
</dbReference>
<evidence type="ECO:0000259" key="10">
    <source>
        <dbReference type="Pfam" id="PF04560"/>
    </source>
</evidence>
<evidence type="ECO:0000256" key="3">
    <source>
        <dbReference type="ARBA" id="ARBA00022695"/>
    </source>
</evidence>
<evidence type="ECO:0000259" key="13">
    <source>
        <dbReference type="Pfam" id="PF04565"/>
    </source>
</evidence>
<name>I0IMT0_LEPFC</name>
<dbReference type="SUPFAM" id="SSF64484">
    <property type="entry name" value="beta and beta-prime subunits of DNA dependent RNA-polymerase"/>
    <property type="match status" value="1"/>
</dbReference>
<feature type="domain" description="RNA polymerase Rpb2" evidence="11">
    <location>
        <begin position="165"/>
        <end position="236"/>
    </location>
</feature>
<keyword evidence="16" id="KW-1185">Reference proteome</keyword>
<dbReference type="PANTHER" id="PTHR20856">
    <property type="entry name" value="DNA-DIRECTED RNA POLYMERASE I SUBUNIT 2"/>
    <property type="match status" value="1"/>
</dbReference>
<evidence type="ECO:0000259" key="9">
    <source>
        <dbReference type="Pfam" id="PF00562"/>
    </source>
</evidence>
<dbReference type="InterPro" id="IPR007120">
    <property type="entry name" value="DNA-dir_RNAP_su2_dom"/>
</dbReference>
<feature type="coiled-coil region" evidence="8">
    <location>
        <begin position="1360"/>
        <end position="1387"/>
    </location>
</feature>
<dbReference type="GO" id="GO:0032549">
    <property type="term" value="F:ribonucleoside binding"/>
    <property type="evidence" value="ECO:0007669"/>
    <property type="project" value="InterPro"/>
</dbReference>
<evidence type="ECO:0000256" key="8">
    <source>
        <dbReference type="SAM" id="Coils"/>
    </source>
</evidence>
<dbReference type="InterPro" id="IPR007645">
    <property type="entry name" value="RNA_pol_Rpb2_3"/>
</dbReference>
<dbReference type="Proteomes" id="UP000007382">
    <property type="component" value="Chromosome"/>
</dbReference>
<evidence type="ECO:0000256" key="4">
    <source>
        <dbReference type="ARBA" id="ARBA00023163"/>
    </source>
</evidence>
<keyword evidence="2 6" id="KW-0808">Transferase</keyword>
<reference evidence="16" key="2">
    <citation type="submission" date="2012-03" db="EMBL/GenBank/DDBJ databases">
        <title>The complete genome sequence of the pioneer microbe on fresh volcanic deposit, Leptospirillum ferrooxidans strain C2-3.</title>
        <authorList>
            <person name="Fujimura R."/>
            <person name="Sato Y."/>
            <person name="Nishizawa T."/>
            <person name="Nanba K."/>
            <person name="Oshima K."/>
            <person name="Hattori M."/>
            <person name="Kamijo T."/>
            <person name="Ohta H."/>
        </authorList>
    </citation>
    <scope>NUCLEOTIDE SEQUENCE [LARGE SCALE GENOMIC DNA]</scope>
    <source>
        <strain evidence="16">C2-3</strain>
    </source>
</reference>
<evidence type="ECO:0000313" key="16">
    <source>
        <dbReference type="Proteomes" id="UP000007382"/>
    </source>
</evidence>
<dbReference type="NCBIfam" id="NF001616">
    <property type="entry name" value="PRK00405.1"/>
    <property type="match status" value="1"/>
</dbReference>
<dbReference type="Pfam" id="PF04560">
    <property type="entry name" value="RNA_pol_Rpb2_7"/>
    <property type="match status" value="1"/>
</dbReference>
<feature type="domain" description="RNA polymerase Rpb2" evidence="10">
    <location>
        <begin position="1640"/>
        <end position="1714"/>
    </location>
</feature>
<keyword evidence="3 6" id="KW-0548">Nucleotidyltransferase</keyword>
<comment type="subunit">
    <text evidence="6 7">The RNAP catalytic core consists of 2 alpha, 1 beta, 1 beta' and 1 omega subunit. When a sigma factor is associated with the core the holoenzyme is formed, which can initiate transcription.</text>
</comment>
<dbReference type="CDD" id="cd00653">
    <property type="entry name" value="RNA_pol_B_RPB2"/>
    <property type="match status" value="1"/>
</dbReference>
<evidence type="ECO:0000256" key="7">
    <source>
        <dbReference type="RuleBase" id="RU363031"/>
    </source>
</evidence>
<dbReference type="HAMAP" id="MF_01321">
    <property type="entry name" value="RNApol_bact_RpoB"/>
    <property type="match status" value="1"/>
</dbReference>
<keyword evidence="8" id="KW-0175">Coiled coil</keyword>
<dbReference type="InterPro" id="IPR007644">
    <property type="entry name" value="RNA_pol_bsu_protrusion"/>
</dbReference>
<dbReference type="GO" id="GO:0000428">
    <property type="term" value="C:DNA-directed RNA polymerase complex"/>
    <property type="evidence" value="ECO:0007669"/>
    <property type="project" value="UniProtKB-KW"/>
</dbReference>
<dbReference type="EC" id="2.7.7.6" evidence="6 7"/>
<gene>
    <name evidence="6" type="primary">rpoB</name>
    <name evidence="15" type="ordered locus">LFE_0875</name>
</gene>
<reference evidence="15 16" key="1">
    <citation type="journal article" date="2012" name="J. Bacteriol.">
        <title>Complete Genome Sequence of Leptospirillum ferrooxidans Strain C2-3, Isolated from a Fresh Volcanic Ash Deposit on the Island of Miyake, Japan.</title>
        <authorList>
            <person name="Fujimura R."/>
            <person name="Sato Y."/>
            <person name="Nishizawa T."/>
            <person name="Oshima K."/>
            <person name="Kim S.-W."/>
            <person name="Hattori M."/>
            <person name="Kamijo T."/>
            <person name="Ohta H."/>
        </authorList>
    </citation>
    <scope>NUCLEOTIDE SEQUENCE [LARGE SCALE GENOMIC DNA]</scope>
    <source>
        <strain evidence="15 16">C2-3</strain>
    </source>
</reference>
<dbReference type="NCBIfam" id="TIGR02013">
    <property type="entry name" value="rpoB"/>
    <property type="match status" value="1"/>
</dbReference>
<dbReference type="PATRIC" id="fig|1162668.3.peg.1015"/>
<dbReference type="GO" id="GO:0006351">
    <property type="term" value="P:DNA-templated transcription"/>
    <property type="evidence" value="ECO:0007669"/>
    <property type="project" value="UniProtKB-UniRule"/>
</dbReference>
<dbReference type="Pfam" id="PF10385">
    <property type="entry name" value="RNA_pol_Rpb2_45"/>
    <property type="match status" value="1"/>
</dbReference>
<evidence type="ECO:0000259" key="11">
    <source>
        <dbReference type="Pfam" id="PF04561"/>
    </source>
</evidence>
<feature type="domain" description="RNA polymerase Rpb2" evidence="11">
    <location>
        <begin position="774"/>
        <end position="870"/>
    </location>
</feature>
<keyword evidence="1 6" id="KW-0240">DNA-directed RNA polymerase</keyword>
<dbReference type="STRING" id="1162668.LFE_0875"/>
<dbReference type="Gene3D" id="3.90.1100.10">
    <property type="match status" value="2"/>
</dbReference>
<evidence type="ECO:0000313" key="15">
    <source>
        <dbReference type="EMBL" id="BAM06579.1"/>
    </source>
</evidence>
<dbReference type="Gene3D" id="2.40.50.100">
    <property type="match status" value="1"/>
</dbReference>
<dbReference type="InterPro" id="IPR007121">
    <property type="entry name" value="RNA_pol_bsu_CS"/>
</dbReference>
<dbReference type="Pfam" id="PF00562">
    <property type="entry name" value="RNA_pol_Rpb2_6"/>
    <property type="match status" value="1"/>
</dbReference>
<dbReference type="HOGENOM" id="CLU_000524_4_3_0"/>
<dbReference type="InterPro" id="IPR007641">
    <property type="entry name" value="RNA_pol_Rpb2_7"/>
</dbReference>
<dbReference type="PROSITE" id="PS01166">
    <property type="entry name" value="RNA_POL_BETA"/>
    <property type="match status" value="1"/>
</dbReference>
<dbReference type="InterPro" id="IPR015712">
    <property type="entry name" value="DNA-dir_RNA_pol_su2"/>
</dbReference>
<dbReference type="Gene3D" id="2.40.50.150">
    <property type="match status" value="1"/>
</dbReference>
<dbReference type="eggNOG" id="COG0085">
    <property type="taxonomic scope" value="Bacteria"/>
</dbReference>
<feature type="domain" description="DNA-directed RNA polymerase subunit 2 hybrid-binding" evidence="9">
    <location>
        <begin position="1140"/>
        <end position="1638"/>
    </location>
</feature>
<evidence type="ECO:0000256" key="1">
    <source>
        <dbReference type="ARBA" id="ARBA00022478"/>
    </source>
</evidence>
<feature type="domain" description="RNA polymerase Rpb2" evidence="13">
    <location>
        <begin position="929"/>
        <end position="997"/>
    </location>
</feature>
<comment type="similarity">
    <text evidence="6 7">Belongs to the RNA polymerase beta chain family.</text>
</comment>
<dbReference type="InterPro" id="IPR007642">
    <property type="entry name" value="RNA_pol_Rpb2_2"/>
</dbReference>
<dbReference type="GO" id="GO:0003899">
    <property type="term" value="F:DNA-directed RNA polymerase activity"/>
    <property type="evidence" value="ECO:0007669"/>
    <property type="project" value="UniProtKB-UniRule"/>
</dbReference>
<dbReference type="InterPro" id="IPR019462">
    <property type="entry name" value="DNA-dir_RNA_pol_bsu_external_1"/>
</dbReference>
<dbReference type="InterPro" id="IPR037034">
    <property type="entry name" value="RNA_pol_Rpb2_2_sf"/>
</dbReference>
<dbReference type="InterPro" id="IPR042107">
    <property type="entry name" value="DNA-dir_RNA_pol_bsu_ext_1_sf"/>
</dbReference>
<dbReference type="Gene3D" id="3.90.1110.10">
    <property type="entry name" value="RNA polymerase Rpb2, domain 2"/>
    <property type="match status" value="2"/>
</dbReference>
<dbReference type="RefSeq" id="WP_014449070.1">
    <property type="nucleotide sequence ID" value="NC_017094.1"/>
</dbReference>
<accession>I0IMT0</accession>
<keyword evidence="4 6" id="KW-0804">Transcription</keyword>
<comment type="catalytic activity">
    <reaction evidence="5 6 7">
        <text>RNA(n) + a ribonucleoside 5'-triphosphate = RNA(n+1) + diphosphate</text>
        <dbReference type="Rhea" id="RHEA:21248"/>
        <dbReference type="Rhea" id="RHEA-COMP:14527"/>
        <dbReference type="Rhea" id="RHEA-COMP:17342"/>
        <dbReference type="ChEBI" id="CHEBI:33019"/>
        <dbReference type="ChEBI" id="CHEBI:61557"/>
        <dbReference type="ChEBI" id="CHEBI:140395"/>
        <dbReference type="EC" id="2.7.7.6"/>
    </reaction>
</comment>
<dbReference type="OrthoDB" id="9803954at2"/>
<dbReference type="GO" id="GO:0003677">
    <property type="term" value="F:DNA binding"/>
    <property type="evidence" value="ECO:0007669"/>
    <property type="project" value="UniProtKB-UniRule"/>
</dbReference>
<dbReference type="EMBL" id="AP012342">
    <property type="protein sequence ID" value="BAM06579.1"/>
    <property type="molecule type" value="Genomic_DNA"/>
</dbReference>
<organism evidence="15 16">
    <name type="scientific">Leptospirillum ferrooxidans (strain C2-3)</name>
    <dbReference type="NCBI Taxonomy" id="1162668"/>
    <lineage>
        <taxon>Bacteria</taxon>
        <taxon>Pseudomonadati</taxon>
        <taxon>Nitrospirota</taxon>
        <taxon>Nitrospiria</taxon>
        <taxon>Nitrospirales</taxon>
        <taxon>Nitrospiraceae</taxon>
        <taxon>Leptospirillum</taxon>
    </lineage>
</organism>
<evidence type="ECO:0000256" key="5">
    <source>
        <dbReference type="ARBA" id="ARBA00048552"/>
    </source>
</evidence>
<dbReference type="Gene3D" id="2.40.270.10">
    <property type="entry name" value="DNA-directed RNA polymerase, subunit 2, domain 6"/>
    <property type="match status" value="3"/>
</dbReference>
<comment type="function">
    <text evidence="6 7">DNA-dependent RNA polymerase catalyzes the transcription of DNA into RNA using the four ribonucleoside triphosphates as substrates.</text>
</comment>
<evidence type="ECO:0000256" key="6">
    <source>
        <dbReference type="HAMAP-Rule" id="MF_01321"/>
    </source>
</evidence>
<sequence>MNKNTSIERHFFGIGQHYLDVQDLIEIQKNSYERFLQLELPPGKREDWGLQSAFLSVFPIEDYNGNIKIDFLEYSIGTPKYDEREAIERGMTHAAPLKIKVRVALLEKLKENEKIKVINSNKNNEYTLKNLKEQEIYLGDLPLMTSKGTFIVNGTERVVVSQLHRSPGVFFSHDKTKTRVAGTPLYTARIIPYRGSWVDFEYDPKDNLHIRIDRKKKFPATAMLKALGMTSTDIIREYYHVEKLYIEPGQPELGVFYSLVPGEVLPFQLRDHDGMIFREEHLPSDPVELLRTIRDRSDITLRYLDPTISLEVNVPDIRIISETKNPGILIPLSSWISAIEKTSLASPELAALVSQISAELKTRATLSSNETLTPKALLSILSATGKANEALLQGILPFVNKSKEFMINQTMMVYRYSEVKENDPIPFRMVSRTYKDDGDKIKNQDETVVNEKEPLTQQLVAKLSKINNLGTIHHRSKIFYPVSIRPINNSANTYAILEAISEKEIAEYYSALEVLSPENFSQILLHPTQQLTGSDGEKGQKPTLVNLYEHGIQHISAYLVPHNQRARSVIHQTLSTDKVGMIDNERSFFLRSLSSLNLTPEELTMSLVSRYLSYEEIDVQSKKRLFSVRVNSKSSFKFVTNDGELLLSEGTLVSPELYSELSKVREGTVIKSKNDESLVSISLEKDFLGEKIVFSTKSQVTPESLSGRVLLFPLGETKKGGFLRESGEQVEIEDIDLAKKSKMNILPIVYLPNNKSIDLFMEVLDLGRNPFRVESDPAVIEIYKKIRPGEVPHVETARAFFDQSFFNTKRYDLSSVGRLKLNSKLGLKENLANRLLTKNDIVEVIRYMVGLLENKGEVDDIDHLGNRRVRSVGELLENQFRVGLVRMERAIKERLNLGDPETVLTSDLINAKPVSAIIKEFFGSSQLSQFMDQTNPLAEVTHKRRLSALGPGGLTRERAGFEVRDVHGSHYGRICPIETPEGPNIGLITSLATFARVNEYGFIESPVRKVENGRVLPEIVYLSAMDGDKYIIAQANTPVDKTGAFTEAYITARTKGDSTLVTSDRVQFIDVSPQQIVSVATALIPFLEHNDANRALMGSNMQRQAVPLLRASAPLVGTGMEKIIARDSGYVVYAEEDGQIVSSDGRFITLKYKKRSNPVTIPMIKFQRSNQNTCLNQKVLLPAGTKVKEGDVLADGPSTERGDLAMGQNVLVAFMPWAGYNFEDAILVSERLVQEDLFTSIHIEEFELEARETKQGKEEVTRDIPNLSEEALRNLDESGIIRIGAEVKPGDILVGKVTPKAETQLTPEERLLRAIFGDKSANWKDASLTVPAGIEGIVVDVKILSRKGVDREDLPVVTSQQDINALTKNYQEELRELDREKNERIRKFLIGKVIKEDILDSESGDVLLKKKRRLTPELVEKLTDLAIITLSDPKEQEELTAIETETKEKIESIQLRHDERIGRLKRGDELPPGVLKLVKVYVAMKRKLSVGDKMAGRHGNKGVVSRILPLEDMPFLPDGTPVDIVLNPLGVPSRMNVGQILETHLGWAARALNIHFATPVFDGASETDIKEQLRKGGLPETGQSVLLDGKTGVPFERPVTVGVMYMLKLHHLVDDKIHARSIGPYSLVTQQPLGGKAQFGGQRLGEMEVWALQAYGAASTLQEFLTVKSDDVSGRSRMYEAIVRGENYLEPGLPESFNVLIKEMQSLALDIELLKTREK</sequence>
<dbReference type="Pfam" id="PF04565">
    <property type="entry name" value="RNA_pol_Rpb2_3"/>
    <property type="match status" value="1"/>
</dbReference>
<dbReference type="Gene3D" id="2.30.150.10">
    <property type="entry name" value="DNA-directed RNA polymerase, beta subunit, external 1 domain"/>
    <property type="match status" value="1"/>
</dbReference>
<dbReference type="Pfam" id="PF04563">
    <property type="entry name" value="RNA_pol_Rpb2_1"/>
    <property type="match status" value="1"/>
</dbReference>
<evidence type="ECO:0000259" key="12">
    <source>
        <dbReference type="Pfam" id="PF04563"/>
    </source>
</evidence>
<dbReference type="Gene3D" id="3.90.1800.10">
    <property type="entry name" value="RNA polymerase alpha subunit dimerisation domain"/>
    <property type="match status" value="1"/>
</dbReference>
<dbReference type="Pfam" id="PF04561">
    <property type="entry name" value="RNA_pol_Rpb2_2"/>
    <property type="match status" value="2"/>
</dbReference>
<evidence type="ECO:0000256" key="2">
    <source>
        <dbReference type="ARBA" id="ARBA00022679"/>
    </source>
</evidence>
<evidence type="ECO:0000259" key="14">
    <source>
        <dbReference type="Pfam" id="PF10385"/>
    </source>
</evidence>
<feature type="domain" description="DNA-directed RNA polymerase beta subunit external 1" evidence="14">
    <location>
        <begin position="1008"/>
        <end position="1072"/>
    </location>
</feature>
<dbReference type="InterPro" id="IPR037033">
    <property type="entry name" value="DNA-dir_RNAP_su2_hyb_sf"/>
</dbReference>
<dbReference type="KEGG" id="lfc:LFE_0875"/>
<dbReference type="InterPro" id="IPR014724">
    <property type="entry name" value="RNA_pol_RPB2_OB-fold"/>
</dbReference>
<protein>
    <recommendedName>
        <fullName evidence="6 7">DNA-directed RNA polymerase subunit beta</fullName>
        <shortName evidence="6">RNAP subunit beta</shortName>
        <ecNumber evidence="6 7">2.7.7.6</ecNumber>
    </recommendedName>
    <alternativeName>
        <fullName evidence="6">RNA polymerase subunit beta</fullName>
    </alternativeName>
    <alternativeName>
        <fullName evidence="6">Transcriptase subunit beta</fullName>
    </alternativeName>
</protein>
<feature type="domain" description="RNA polymerase beta subunit protrusion" evidence="12">
    <location>
        <begin position="24"/>
        <end position="915"/>
    </location>
</feature>
<proteinExistence type="inferred from homology"/>